<reference evidence="2" key="1">
    <citation type="journal article" date="2019" name="Int. J. Syst. Evol. Microbiol.">
        <title>The Global Catalogue of Microorganisms (GCM) 10K type strain sequencing project: providing services to taxonomists for standard genome sequencing and annotation.</title>
        <authorList>
            <consortium name="The Broad Institute Genomics Platform"/>
            <consortium name="The Broad Institute Genome Sequencing Center for Infectious Disease"/>
            <person name="Wu L."/>
            <person name="Ma J."/>
        </authorList>
    </citation>
    <scope>NUCLEOTIDE SEQUENCE [LARGE SCALE GENOMIC DNA]</scope>
    <source>
        <strain evidence="2">JCM 16365</strain>
    </source>
</reference>
<accession>A0ABN3P7R5</accession>
<dbReference type="RefSeq" id="WP_344226728.1">
    <property type="nucleotide sequence ID" value="NZ_BAAARI010000003.1"/>
</dbReference>
<gene>
    <name evidence="1" type="ORF">GCM10009862_05830</name>
</gene>
<evidence type="ECO:0000313" key="2">
    <source>
        <dbReference type="Proteomes" id="UP001500274"/>
    </source>
</evidence>
<evidence type="ECO:0008006" key="3">
    <source>
        <dbReference type="Google" id="ProtNLM"/>
    </source>
</evidence>
<name>A0ABN3P7R5_9MICO</name>
<dbReference type="Pfam" id="PF14025">
    <property type="entry name" value="DUF4241"/>
    <property type="match status" value="1"/>
</dbReference>
<dbReference type="InterPro" id="IPR025335">
    <property type="entry name" value="DUF4241"/>
</dbReference>
<organism evidence="1 2">
    <name type="scientific">Microbacterium binotii</name>
    <dbReference type="NCBI Taxonomy" id="462710"/>
    <lineage>
        <taxon>Bacteria</taxon>
        <taxon>Bacillati</taxon>
        <taxon>Actinomycetota</taxon>
        <taxon>Actinomycetes</taxon>
        <taxon>Micrococcales</taxon>
        <taxon>Microbacteriaceae</taxon>
        <taxon>Microbacterium</taxon>
    </lineage>
</organism>
<sequence>MVRSRSQKAVEKRVQRFLADYDAQWRAAAPAFERRDPASGHRDAFEAWGARTARVREEHFTADTTEEFRSFGRPPEYGVAVERIVRSEVVGEKAYVLTEVFSHPLDMFHEFTLVPQGGEWRIRAIAQHFEDPTLPFASADVVQDALAGTAVDAPWDPMPAAQSRLDEQRNFTDRAVSSAKGETTEARVNPVGTLVTRSGALAVLDFGYDNDDARPLAHRVPPGSYPVERVTAFGRNAAVRVRFSDRMPVAWHPASLPGSGHVIGVDAGCACIVDYPAYAQMTRRAKAEAFDDFLRTPHPVAFEVPLGDGDGDVGVAAESGHGDGSYPVYWGVDEAGGIVQLVVDFLVLAAEDDDGVLVHL</sequence>
<protein>
    <recommendedName>
        <fullName evidence="3">DUF4241 domain-containing protein</fullName>
    </recommendedName>
</protein>
<evidence type="ECO:0000313" key="1">
    <source>
        <dbReference type="EMBL" id="GAA2569893.1"/>
    </source>
</evidence>
<dbReference type="Proteomes" id="UP001500274">
    <property type="component" value="Unassembled WGS sequence"/>
</dbReference>
<proteinExistence type="predicted"/>
<comment type="caution">
    <text evidence="1">The sequence shown here is derived from an EMBL/GenBank/DDBJ whole genome shotgun (WGS) entry which is preliminary data.</text>
</comment>
<dbReference type="EMBL" id="BAAARI010000003">
    <property type="protein sequence ID" value="GAA2569893.1"/>
    <property type="molecule type" value="Genomic_DNA"/>
</dbReference>
<keyword evidence="2" id="KW-1185">Reference proteome</keyword>